<feature type="transmembrane region" description="Helical" evidence="1">
    <location>
        <begin position="724"/>
        <end position="741"/>
    </location>
</feature>
<dbReference type="GO" id="GO:0016747">
    <property type="term" value="F:acyltransferase activity, transferring groups other than amino-acyl groups"/>
    <property type="evidence" value="ECO:0007669"/>
    <property type="project" value="InterPro"/>
</dbReference>
<proteinExistence type="predicted"/>
<dbReference type="Pfam" id="PF00501">
    <property type="entry name" value="AMP-binding"/>
    <property type="match status" value="1"/>
</dbReference>
<dbReference type="GO" id="GO:0016874">
    <property type="term" value="F:ligase activity"/>
    <property type="evidence" value="ECO:0007669"/>
    <property type="project" value="UniProtKB-KW"/>
</dbReference>
<keyword evidence="5" id="KW-0436">Ligase</keyword>
<dbReference type="Gene3D" id="1.10.1200.10">
    <property type="entry name" value="ACP-like"/>
    <property type="match status" value="1"/>
</dbReference>
<dbReference type="InterPro" id="IPR036736">
    <property type="entry name" value="ACP-like_sf"/>
</dbReference>
<gene>
    <name evidence="5" type="ORF">FHU38_003498</name>
</gene>
<dbReference type="InterPro" id="IPR000873">
    <property type="entry name" value="AMP-dep_synth/lig_dom"/>
</dbReference>
<dbReference type="InterPro" id="IPR050237">
    <property type="entry name" value="ATP-dep_AMP-bd_enzyme"/>
</dbReference>
<keyword evidence="6" id="KW-1185">Reference proteome</keyword>
<feature type="transmembrane region" description="Helical" evidence="1">
    <location>
        <begin position="796"/>
        <end position="817"/>
    </location>
</feature>
<dbReference type="EMBL" id="JAAOYM010000001">
    <property type="protein sequence ID" value="NIJ13154.1"/>
    <property type="molecule type" value="Genomic_DNA"/>
</dbReference>
<dbReference type="RefSeq" id="WP_167172749.1">
    <property type="nucleotide sequence ID" value="NZ_JAAOYM010000001.1"/>
</dbReference>
<feature type="domain" description="Carrier" evidence="3">
    <location>
        <begin position="473"/>
        <end position="516"/>
    </location>
</feature>
<evidence type="ECO:0000259" key="3">
    <source>
        <dbReference type="Pfam" id="PF00550"/>
    </source>
</evidence>
<feature type="domain" description="Acyltransferase 3" evidence="4">
    <location>
        <begin position="547"/>
        <end position="812"/>
    </location>
</feature>
<evidence type="ECO:0000259" key="4">
    <source>
        <dbReference type="Pfam" id="PF01757"/>
    </source>
</evidence>
<dbReference type="Gene3D" id="3.40.50.12780">
    <property type="entry name" value="N-terminal domain of ligase-like"/>
    <property type="match status" value="1"/>
</dbReference>
<dbReference type="AlphaFoldDB" id="A0A7X5USY5"/>
<feature type="transmembrane region" description="Helical" evidence="1">
    <location>
        <begin position="699"/>
        <end position="717"/>
    </location>
</feature>
<protein>
    <submittedName>
        <fullName evidence="5">Acyl-CoA synthetase (AMP-forming)/AMP-acid ligase II</fullName>
    </submittedName>
</protein>
<dbReference type="PANTHER" id="PTHR43767:SF1">
    <property type="entry name" value="NONRIBOSOMAL PEPTIDE SYNTHASE PES1 (EUROFUNG)-RELATED"/>
    <property type="match status" value="1"/>
</dbReference>
<dbReference type="SUPFAM" id="SSF47336">
    <property type="entry name" value="ACP-like"/>
    <property type="match status" value="1"/>
</dbReference>
<name>A0A7X5USY5_9PSEU</name>
<organism evidence="5 6">
    <name type="scientific">Saccharomonospora amisosensis</name>
    <dbReference type="NCBI Taxonomy" id="1128677"/>
    <lineage>
        <taxon>Bacteria</taxon>
        <taxon>Bacillati</taxon>
        <taxon>Actinomycetota</taxon>
        <taxon>Actinomycetes</taxon>
        <taxon>Pseudonocardiales</taxon>
        <taxon>Pseudonocardiaceae</taxon>
        <taxon>Saccharomonospora</taxon>
    </lineage>
</organism>
<accession>A0A7X5USY5</accession>
<feature type="transmembrane region" description="Helical" evidence="1">
    <location>
        <begin position="546"/>
        <end position="579"/>
    </location>
</feature>
<keyword evidence="1" id="KW-0472">Membrane</keyword>
<dbReference type="Proteomes" id="UP000545493">
    <property type="component" value="Unassembled WGS sequence"/>
</dbReference>
<evidence type="ECO:0000259" key="2">
    <source>
        <dbReference type="Pfam" id="PF00501"/>
    </source>
</evidence>
<feature type="transmembrane region" description="Helical" evidence="1">
    <location>
        <begin position="771"/>
        <end position="790"/>
    </location>
</feature>
<feature type="transmembrane region" description="Helical" evidence="1">
    <location>
        <begin position="747"/>
        <end position="764"/>
    </location>
</feature>
<dbReference type="SUPFAM" id="SSF56801">
    <property type="entry name" value="Acetyl-CoA synthetase-like"/>
    <property type="match status" value="1"/>
</dbReference>
<keyword evidence="1" id="KW-1133">Transmembrane helix</keyword>
<feature type="domain" description="AMP-dependent synthetase/ligase" evidence="2">
    <location>
        <begin position="21"/>
        <end position="345"/>
    </location>
</feature>
<keyword evidence="1" id="KW-0812">Transmembrane</keyword>
<comment type="caution">
    <text evidence="5">The sequence shown here is derived from an EMBL/GenBank/DDBJ whole genome shotgun (WGS) entry which is preliminary data.</text>
</comment>
<feature type="transmembrane region" description="Helical" evidence="1">
    <location>
        <begin position="673"/>
        <end position="693"/>
    </location>
</feature>
<feature type="transmembrane region" description="Helical" evidence="1">
    <location>
        <begin position="641"/>
        <end position="661"/>
    </location>
</feature>
<sequence length="853" mass="91720">MTLDVVAPQATGPAQMAVPFASNLRRHGNRLAVVAPDGTPLTYHELADRVDAMRVRLTGTTTARRLVLIAASNDIEPLVAYLAALSAGHPVLLTSPQDDRVEAMVSAYDPDVVLRPDGRAWRLVQRREHTAHELHPELALLLSTSGSTGSPKLVRLSAHNVRANAEAIASYLDIRDTDRAITSLPIHYSYGLSVVNSNLLRGSALLLTGESVVAPSFWQLARQWGATSLHGVPYTFELLETIGFDRMELPSLRYVTQAGGRLEPDRVRRLAELGKRDGWRLFVMYGQTEATARMAYLPPELALSHPDTIGVAIPGGSFRLADARPTGDGEEGELVYRGPNVMLGYAESPDDLALGRTVRELATGDIARRTQEGLYRIVGRASRFIKPFGLRIDLDHVERTLARAGYVGACTGTDDGLLVAVTGGAEDAEAVRRLVRDRFGLPVAAVRVLAVDELPRLANGKIDYAGLEQTPTALREVFARVFGIANVADDVTFVNLGGDSLTYVRMATELEKVLGTVPDGWPNLPVSELERLEPRRRRFPALETNVVLRALAIVLVVGTHVGFFGIMGGAHLLLVLAGWTFARFGLADGEPGVAGRVLRGAARVAVPSMLWLGVRAFTEPDVGAANVALLSNYVPGQVARGYWFIEVLVQALLVFGLLFAIPPVRAAQRRHPFRFPLVVLAVALALNLGLAGVGQPFDHAMSLHGALWFFVLGWLALRADTPRRKAVVVLLGLLLVPGYFGDPVRDGIVVGGLVLLLTVPTISLPRSLARLLTVIAGASLAIYLTHYAVYPGLLTHLPPSVVFATSIAVGVVTWLAVESAVRLVGNRAARGSSAVSCPKTCPTTPKTLPKVAS</sequence>
<evidence type="ECO:0000256" key="1">
    <source>
        <dbReference type="SAM" id="Phobius"/>
    </source>
</evidence>
<dbReference type="InterPro" id="IPR002656">
    <property type="entry name" value="Acyl_transf_3_dom"/>
</dbReference>
<dbReference type="InterPro" id="IPR042099">
    <property type="entry name" value="ANL_N_sf"/>
</dbReference>
<dbReference type="Pfam" id="PF01757">
    <property type="entry name" value="Acyl_transf_3"/>
    <property type="match status" value="1"/>
</dbReference>
<reference evidence="5 6" key="1">
    <citation type="submission" date="2020-03" db="EMBL/GenBank/DDBJ databases">
        <title>Sequencing the genomes of 1000 actinobacteria strains.</title>
        <authorList>
            <person name="Klenk H.-P."/>
        </authorList>
    </citation>
    <scope>NUCLEOTIDE SEQUENCE [LARGE SCALE GENOMIC DNA]</scope>
    <source>
        <strain evidence="5 6">DSM 45685</strain>
    </source>
</reference>
<evidence type="ECO:0000313" key="6">
    <source>
        <dbReference type="Proteomes" id="UP000545493"/>
    </source>
</evidence>
<dbReference type="InterPro" id="IPR009081">
    <property type="entry name" value="PP-bd_ACP"/>
</dbReference>
<dbReference type="PANTHER" id="PTHR43767">
    <property type="entry name" value="LONG-CHAIN-FATTY-ACID--COA LIGASE"/>
    <property type="match status" value="1"/>
</dbReference>
<evidence type="ECO:0000313" key="5">
    <source>
        <dbReference type="EMBL" id="NIJ13154.1"/>
    </source>
</evidence>
<dbReference type="Pfam" id="PF00550">
    <property type="entry name" value="PP-binding"/>
    <property type="match status" value="1"/>
</dbReference>